<evidence type="ECO:0000313" key="1">
    <source>
        <dbReference type="EMBL" id="ELU00094.1"/>
    </source>
</evidence>
<dbReference type="Gene3D" id="3.40.50.300">
    <property type="entry name" value="P-loop containing nucleotide triphosphate hydrolases"/>
    <property type="match status" value="1"/>
</dbReference>
<organism evidence="1">
    <name type="scientific">Capitella teleta</name>
    <name type="common">Polychaete worm</name>
    <dbReference type="NCBI Taxonomy" id="283909"/>
    <lineage>
        <taxon>Eukaryota</taxon>
        <taxon>Metazoa</taxon>
        <taxon>Spiralia</taxon>
        <taxon>Lophotrochozoa</taxon>
        <taxon>Annelida</taxon>
        <taxon>Polychaeta</taxon>
        <taxon>Sedentaria</taxon>
        <taxon>Scolecida</taxon>
        <taxon>Capitellidae</taxon>
        <taxon>Capitella</taxon>
    </lineage>
</organism>
<dbReference type="EnsemblMetazoa" id="CapteT188668">
    <property type="protein sequence ID" value="CapteP188668"/>
    <property type="gene ID" value="CapteG188668"/>
</dbReference>
<dbReference type="OrthoDB" id="5912733at2759"/>
<keyword evidence="3" id="KW-1185">Reference proteome</keyword>
<dbReference type="HOGENOM" id="CLU_034499_1_0_1"/>
<dbReference type="InterPro" id="IPR027417">
    <property type="entry name" value="P-loop_NTPase"/>
</dbReference>
<accession>R7U1J1</accession>
<dbReference type="SUPFAM" id="SSF52540">
    <property type="entry name" value="P-loop containing nucleoside triphosphate hydrolases"/>
    <property type="match status" value="1"/>
</dbReference>
<reference evidence="3" key="1">
    <citation type="submission" date="2012-12" db="EMBL/GenBank/DDBJ databases">
        <authorList>
            <person name="Hellsten U."/>
            <person name="Grimwood J."/>
            <person name="Chapman J.A."/>
            <person name="Shapiro H."/>
            <person name="Aerts A."/>
            <person name="Otillar R.P."/>
            <person name="Terry A.Y."/>
            <person name="Boore J.L."/>
            <person name="Simakov O."/>
            <person name="Marletaz F."/>
            <person name="Cho S.-J."/>
            <person name="Edsinger-Gonzales E."/>
            <person name="Havlak P."/>
            <person name="Kuo D.-H."/>
            <person name="Larsson T."/>
            <person name="Lv J."/>
            <person name="Arendt D."/>
            <person name="Savage R."/>
            <person name="Osoegawa K."/>
            <person name="de Jong P."/>
            <person name="Lindberg D.R."/>
            <person name="Seaver E.C."/>
            <person name="Weisblat D.A."/>
            <person name="Putnam N.H."/>
            <person name="Grigoriev I.V."/>
            <person name="Rokhsar D.S."/>
        </authorList>
    </citation>
    <scope>NUCLEOTIDE SEQUENCE</scope>
    <source>
        <strain evidence="3">I ESC-2004</strain>
    </source>
</reference>
<proteinExistence type="predicted"/>
<dbReference type="AlphaFoldDB" id="R7U1J1"/>
<dbReference type="OMA" id="QPEMEIM"/>
<protein>
    <recommendedName>
        <fullName evidence="4">Sulfotransferase domain-containing protein</fullName>
    </recommendedName>
</protein>
<dbReference type="PANTHER" id="PTHR33844">
    <property type="entry name" value="SULFOTRANSFER_1 DOMAIN-CONTAINING PROTEIN"/>
    <property type="match status" value="1"/>
</dbReference>
<evidence type="ECO:0008006" key="4">
    <source>
        <dbReference type="Google" id="ProtNLM"/>
    </source>
</evidence>
<reference evidence="1 3" key="2">
    <citation type="journal article" date="2013" name="Nature">
        <title>Insights into bilaterian evolution from three spiralian genomes.</title>
        <authorList>
            <person name="Simakov O."/>
            <person name="Marletaz F."/>
            <person name="Cho S.J."/>
            <person name="Edsinger-Gonzales E."/>
            <person name="Havlak P."/>
            <person name="Hellsten U."/>
            <person name="Kuo D.H."/>
            <person name="Larsson T."/>
            <person name="Lv J."/>
            <person name="Arendt D."/>
            <person name="Savage R."/>
            <person name="Osoegawa K."/>
            <person name="de Jong P."/>
            <person name="Grimwood J."/>
            <person name="Chapman J.A."/>
            <person name="Shapiro H."/>
            <person name="Aerts A."/>
            <person name="Otillar R.P."/>
            <person name="Terry A.Y."/>
            <person name="Boore J.L."/>
            <person name="Grigoriev I.V."/>
            <person name="Lindberg D.R."/>
            <person name="Seaver E.C."/>
            <person name="Weisblat D.A."/>
            <person name="Putnam N.H."/>
            <person name="Rokhsar D.S."/>
        </authorList>
    </citation>
    <scope>NUCLEOTIDE SEQUENCE</scope>
    <source>
        <strain evidence="1 3">I ESC-2004</strain>
    </source>
</reference>
<gene>
    <name evidence="1" type="ORF">CAPTEDRAFT_188668</name>
</gene>
<dbReference type="EMBL" id="KB306169">
    <property type="protein sequence ID" value="ELU00094.1"/>
    <property type="molecule type" value="Genomic_DNA"/>
</dbReference>
<sequence length="436" mass="49813">MPDLAILLQFCFSSFWRLFNHIWYSILHIKWRLDGLANKIEANQQTTRYHQSAQVLTIIGRYCFDKIVSRNSMSDFLAVHEKFVDPSYVLTDECSLYDISEQQVLFVESSPGVDVSRMKYGAFHRQAQFKQAIRLITMPMYAFHRLAQEVGPPKSRVTFLEYIPRSGSTLVCKMFESTKKCVSISEPNIFLQYAIYHTNDEKLIADLISGVKLLCKPKNQDVQPLAFVVKIIPMRPKVFKSLTEEFNSSQLFIYRNPMKSVMSLAKFCQLLPTLRLMTVLMQIMPGIKSKLIPKLSGRGMVTTSVKNLLLKSKHFVVLSSFLMWGSLVQVYRNQLNEEYSLDIPAIKYEHFISNPKASTEAMFKHVGLPADLVPLAIHGMLEDSQKDTIVSRRNMSQCASIGDPKGELAQELLVLCDMFGLDSYTDMDLPNTITLL</sequence>
<dbReference type="Proteomes" id="UP000014760">
    <property type="component" value="Unassembled WGS sequence"/>
</dbReference>
<reference evidence="2" key="3">
    <citation type="submission" date="2015-06" db="UniProtKB">
        <authorList>
            <consortium name="EnsemblMetazoa"/>
        </authorList>
    </citation>
    <scope>IDENTIFICATION</scope>
</reference>
<evidence type="ECO:0000313" key="2">
    <source>
        <dbReference type="EnsemblMetazoa" id="CapteP188668"/>
    </source>
</evidence>
<dbReference type="EMBL" id="AMQN01009758">
    <property type="status" value="NOT_ANNOTATED_CDS"/>
    <property type="molecule type" value="Genomic_DNA"/>
</dbReference>
<dbReference type="PANTHER" id="PTHR33844:SF1">
    <property type="entry name" value="SULFOTRANSFERASE DOMAIN-CONTAINING PROTEIN"/>
    <property type="match status" value="1"/>
</dbReference>
<name>R7U1J1_CAPTE</name>
<evidence type="ECO:0000313" key="3">
    <source>
        <dbReference type="Proteomes" id="UP000014760"/>
    </source>
</evidence>